<gene>
    <name evidence="1" type="ORF">ENX16_06205</name>
</gene>
<dbReference type="AlphaFoldDB" id="A0A7V3V0F8"/>
<dbReference type="Gene3D" id="2.130.10.10">
    <property type="entry name" value="YVTN repeat-like/Quinoprotein amine dehydrogenase"/>
    <property type="match status" value="1"/>
</dbReference>
<accession>A0A7V3V0F8</accession>
<reference evidence="1" key="1">
    <citation type="journal article" date="2020" name="mSystems">
        <title>Genome- and Community-Level Interaction Insights into Carbon Utilization and Element Cycling Functions of Hydrothermarchaeota in Hydrothermal Sediment.</title>
        <authorList>
            <person name="Zhou Z."/>
            <person name="Liu Y."/>
            <person name="Xu W."/>
            <person name="Pan J."/>
            <person name="Luo Z.H."/>
            <person name="Li M."/>
        </authorList>
    </citation>
    <scope>NUCLEOTIDE SEQUENCE [LARGE SCALE GENOMIC DNA]</scope>
    <source>
        <strain evidence="1">SpSt-914</strain>
    </source>
</reference>
<dbReference type="SUPFAM" id="SSF63829">
    <property type="entry name" value="Calcium-dependent phosphotriesterase"/>
    <property type="match status" value="1"/>
</dbReference>
<comment type="caution">
    <text evidence="1">The sequence shown here is derived from an EMBL/GenBank/DDBJ whole genome shotgun (WGS) entry which is preliminary data.</text>
</comment>
<name>A0A7V3V0F8_UNCW3</name>
<proteinExistence type="predicted"/>
<evidence type="ECO:0000313" key="1">
    <source>
        <dbReference type="EMBL" id="HGD13652.1"/>
    </source>
</evidence>
<sequence length="655" mass="73073">MKILLNIKFGSAVAKFIILFLIFVLRAPAGVFSWTPDESLFSTVDRLEFKNIFLPGSGTVRLGPAQESLLTLKDAVLWDIVPDRKGNLYLGTGNQQTLYRFNLRTSKLSTVFSGDDGEIFTLLEKDNNIYFGTSPSGIIYRISTIGSVESLVNTGENYIHKLLACPDNSIIIATGPNGKLYRLNPGKGLELLFTFSSAHITALGWLKPGQELLAGTSPGGTVYRLEFSPTLARPKVTVLYDTPLEEVKDIISQGALIYLAANSDSGEEQPQPVVFAVDREGVLRWRWQCPESTVLRLVNFNGQLLALTGNRGLVYALDTLGRAAIWTRLNQPQVIATAVLNQTLYLGTGNPARLYRFIAGYADSGYLNGPVFDLQTPARFGRLDYRARIPNGTEIIFDTRSGNSQEPDSLWSIWEMVRGKVSSPPARFIQWRARLYSSYSQLTPELDRVDLYYQPVNRAPVITRLEISAPTENEARKGNPQPKRQISFEVQDPDSDSLIYQLYLQPEASTNPLLIEKELTETRYELDTRTIPDGWYRLKLVVSDGVDRGPQDARSVEKITAPFLVDNTPPEIQELKFAGNRASWIVTDRSSPIVNCRISLNAGNWQPVTPQDLVFDELQERFVFPLELRPGINTIAVWAVDALGNTGTAQLTVMR</sequence>
<protein>
    <submittedName>
        <fullName evidence="1">WD40 repeat domain-containing protein</fullName>
    </submittedName>
</protein>
<organism evidence="1">
    <name type="scientific">candidate division WOR-3 bacterium</name>
    <dbReference type="NCBI Taxonomy" id="2052148"/>
    <lineage>
        <taxon>Bacteria</taxon>
        <taxon>Bacteria division WOR-3</taxon>
    </lineage>
</organism>
<dbReference type="InterPro" id="IPR015943">
    <property type="entry name" value="WD40/YVTN_repeat-like_dom_sf"/>
</dbReference>
<dbReference type="EMBL" id="DTMZ01000145">
    <property type="protein sequence ID" value="HGD13652.1"/>
    <property type="molecule type" value="Genomic_DNA"/>
</dbReference>